<name>A0AAD3XSK4_NEPGR</name>
<dbReference type="EMBL" id="BSYO01000015">
    <property type="protein sequence ID" value="GMH15703.1"/>
    <property type="molecule type" value="Genomic_DNA"/>
</dbReference>
<proteinExistence type="predicted"/>
<gene>
    <name evidence="1" type="ORF">Nepgr_017544</name>
</gene>
<protein>
    <submittedName>
        <fullName evidence="1">Uncharacterized protein</fullName>
    </submittedName>
</protein>
<dbReference type="AlphaFoldDB" id="A0AAD3XSK4"/>
<dbReference type="Proteomes" id="UP001279734">
    <property type="component" value="Unassembled WGS sequence"/>
</dbReference>
<keyword evidence="2" id="KW-1185">Reference proteome</keyword>
<comment type="caution">
    <text evidence="1">The sequence shown here is derived from an EMBL/GenBank/DDBJ whole genome shotgun (WGS) entry which is preliminary data.</text>
</comment>
<evidence type="ECO:0000313" key="1">
    <source>
        <dbReference type="EMBL" id="GMH15703.1"/>
    </source>
</evidence>
<sequence>MMQAPMSVLGTTKGVALAGTRTERDWRFQTSDQFVRSGGKVVSLELLKAALCLGTHPTLSVAESGGKVVSLELMKAALCLGTHPALSVAEAFALTRVLAITWQQQSTSAKSFGGSQKR</sequence>
<accession>A0AAD3XSK4</accession>
<evidence type="ECO:0000313" key="2">
    <source>
        <dbReference type="Proteomes" id="UP001279734"/>
    </source>
</evidence>
<organism evidence="1 2">
    <name type="scientific">Nepenthes gracilis</name>
    <name type="common">Slender pitcher plant</name>
    <dbReference type="NCBI Taxonomy" id="150966"/>
    <lineage>
        <taxon>Eukaryota</taxon>
        <taxon>Viridiplantae</taxon>
        <taxon>Streptophyta</taxon>
        <taxon>Embryophyta</taxon>
        <taxon>Tracheophyta</taxon>
        <taxon>Spermatophyta</taxon>
        <taxon>Magnoliopsida</taxon>
        <taxon>eudicotyledons</taxon>
        <taxon>Gunneridae</taxon>
        <taxon>Pentapetalae</taxon>
        <taxon>Caryophyllales</taxon>
        <taxon>Nepenthaceae</taxon>
        <taxon>Nepenthes</taxon>
    </lineage>
</organism>
<reference evidence="1" key="1">
    <citation type="submission" date="2023-05" db="EMBL/GenBank/DDBJ databases">
        <title>Nepenthes gracilis genome sequencing.</title>
        <authorList>
            <person name="Fukushima K."/>
        </authorList>
    </citation>
    <scope>NUCLEOTIDE SEQUENCE</scope>
    <source>
        <strain evidence="1">SING2019-196</strain>
    </source>
</reference>